<reference evidence="13" key="1">
    <citation type="submission" date="2024-05" db="EMBL/GenBank/DDBJ databases">
        <authorList>
            <person name="Kim S."/>
            <person name="Heo J."/>
            <person name="Choi H."/>
            <person name="Choi Y."/>
            <person name="Kwon S.-W."/>
            <person name="Kim Y."/>
        </authorList>
    </citation>
    <scope>NUCLEOTIDE SEQUENCE</scope>
    <source>
        <strain evidence="13">KACC 23698</strain>
    </source>
</reference>
<evidence type="ECO:0000256" key="6">
    <source>
        <dbReference type="ARBA" id="ARBA00022723"/>
    </source>
</evidence>
<evidence type="ECO:0000256" key="1">
    <source>
        <dbReference type="ARBA" id="ARBA00004651"/>
    </source>
</evidence>
<evidence type="ECO:0000256" key="8">
    <source>
        <dbReference type="ARBA" id="ARBA00022989"/>
    </source>
</evidence>
<keyword evidence="4" id="KW-0349">Heme</keyword>
<keyword evidence="10 11" id="KW-0472">Membrane</keyword>
<keyword evidence="5 11" id="KW-0812">Transmembrane</keyword>
<dbReference type="EMBL" id="CP157484">
    <property type="protein sequence ID" value="XBO39015.1"/>
    <property type="molecule type" value="Genomic_DNA"/>
</dbReference>
<dbReference type="InterPro" id="IPR019020">
    <property type="entry name" value="Cyt-c552/DMSO_Rdtase_haem-bd"/>
</dbReference>
<evidence type="ECO:0000256" key="11">
    <source>
        <dbReference type="SAM" id="Phobius"/>
    </source>
</evidence>
<evidence type="ECO:0000256" key="5">
    <source>
        <dbReference type="ARBA" id="ARBA00022692"/>
    </source>
</evidence>
<dbReference type="RefSeq" id="WP_406855853.1">
    <property type="nucleotide sequence ID" value="NZ_CP157484.1"/>
</dbReference>
<sequence>MNQVIQPREIAEAQRVKDAAAGGSAPVRAKPRSDVGTIVLHWATAAAVVVSLATGLRIGGDGLDSVVGRALWSVLPQGEVWTWHFVGSLALFFCATAYAVYMARAGLMQRIAPSRMRVLTMPASARLRWNAVNVVLHWAIYAILAALTATGVAMYLGFGDWVVTVHGLLATVTLVYIGVHVFTHFMYGGLDQLLRLFKPSPLARTAAARPRPFVVAAFAGLPIAFGVAALDYGTRDALTVAHVATPPTADGKLDDAAWANARPVRVRTEQGANLGGTGTSTVEVRAVEDGRKIYFAFRWEDPTRSQMRLPLVKREDGWRMIGSKADTADVIDFYEDKLAVLFTRSDAFGNGGSTHMGPDPLPGQPKPVHGRGYHYTTDGLYADVWQWKASRGGLLGRVDDMYFGPPNEANEAMKAGKARYQAGYDSDPGTSFYVYNYKSEAPGGYRGPVTLSKLPKDYAATVKAMGTLHLDLNKSNDEGSRWWMTEDEVVPYSKEADDKIPVGTVIPGVLIQGQYSGDRADLMGAAQWKDGYWTLETSRVLDTGSKYDIPFKKGEPIYMYVSVFDHTQTRHTRHMRPIVIALP</sequence>
<evidence type="ECO:0000313" key="13">
    <source>
        <dbReference type="EMBL" id="XBO39015.1"/>
    </source>
</evidence>
<dbReference type="Pfam" id="PF01292">
    <property type="entry name" value="Ni_hydr_CYTB"/>
    <property type="match status" value="1"/>
</dbReference>
<evidence type="ECO:0000256" key="4">
    <source>
        <dbReference type="ARBA" id="ARBA00022617"/>
    </source>
</evidence>
<keyword evidence="6" id="KW-0479">Metal-binding</keyword>
<dbReference type="AlphaFoldDB" id="A0AAU7JFD5"/>
<keyword evidence="9" id="KW-0408">Iron</keyword>
<accession>A0AAU7JFD5</accession>
<evidence type="ECO:0000256" key="3">
    <source>
        <dbReference type="ARBA" id="ARBA00022475"/>
    </source>
</evidence>
<gene>
    <name evidence="13" type="ORF">ABEG18_25605</name>
</gene>
<dbReference type="InterPro" id="IPR016174">
    <property type="entry name" value="Di-haem_cyt_TM"/>
</dbReference>
<dbReference type="Gene3D" id="1.20.950.20">
    <property type="entry name" value="Transmembrane di-heme cytochromes, Chain C"/>
    <property type="match status" value="1"/>
</dbReference>
<protein>
    <submittedName>
        <fullName evidence="13">Ethylbenzene dehydrogenase-related protein</fullName>
    </submittedName>
</protein>
<dbReference type="GO" id="GO:0046872">
    <property type="term" value="F:metal ion binding"/>
    <property type="evidence" value="ECO:0007669"/>
    <property type="project" value="UniProtKB-KW"/>
</dbReference>
<dbReference type="Pfam" id="PF09459">
    <property type="entry name" value="EB_dh"/>
    <property type="match status" value="1"/>
</dbReference>
<evidence type="ECO:0000256" key="9">
    <source>
        <dbReference type="ARBA" id="ARBA00023004"/>
    </source>
</evidence>
<dbReference type="InterPro" id="IPR011577">
    <property type="entry name" value="Cyt_b561_bac/Ni-Hgenase"/>
</dbReference>
<feature type="domain" description="Cytochrome c-552/DMSO reductase-like haem-binding" evidence="12">
    <location>
        <begin position="255"/>
        <end position="576"/>
    </location>
</feature>
<feature type="transmembrane region" description="Helical" evidence="11">
    <location>
        <begin position="134"/>
        <end position="156"/>
    </location>
</feature>
<keyword evidence="3" id="KW-1003">Cell membrane</keyword>
<dbReference type="SMART" id="SM00887">
    <property type="entry name" value="EB_dh"/>
    <property type="match status" value="1"/>
</dbReference>
<dbReference type="GO" id="GO:0020037">
    <property type="term" value="F:heme binding"/>
    <property type="evidence" value="ECO:0007669"/>
    <property type="project" value="InterPro"/>
</dbReference>
<organism evidence="13">
    <name type="scientific">Alsobacter sp. KACC 23698</name>
    <dbReference type="NCBI Taxonomy" id="3149229"/>
    <lineage>
        <taxon>Bacteria</taxon>
        <taxon>Pseudomonadati</taxon>
        <taxon>Pseudomonadota</taxon>
        <taxon>Alphaproteobacteria</taxon>
        <taxon>Hyphomicrobiales</taxon>
        <taxon>Alsobacteraceae</taxon>
        <taxon>Alsobacter</taxon>
    </lineage>
</organism>
<evidence type="ECO:0000256" key="10">
    <source>
        <dbReference type="ARBA" id="ARBA00023136"/>
    </source>
</evidence>
<keyword evidence="7" id="KW-0249">Electron transport</keyword>
<dbReference type="CDD" id="cd09625">
    <property type="entry name" value="DOMON_like_cytochrome"/>
    <property type="match status" value="1"/>
</dbReference>
<feature type="transmembrane region" description="Helical" evidence="11">
    <location>
        <begin position="38"/>
        <end position="60"/>
    </location>
</feature>
<evidence type="ECO:0000256" key="2">
    <source>
        <dbReference type="ARBA" id="ARBA00022448"/>
    </source>
</evidence>
<dbReference type="GO" id="GO:0005886">
    <property type="term" value="C:plasma membrane"/>
    <property type="evidence" value="ECO:0007669"/>
    <property type="project" value="UniProtKB-SubCell"/>
</dbReference>
<dbReference type="GO" id="GO:0009055">
    <property type="term" value="F:electron transfer activity"/>
    <property type="evidence" value="ECO:0007669"/>
    <property type="project" value="InterPro"/>
</dbReference>
<evidence type="ECO:0000256" key="7">
    <source>
        <dbReference type="ARBA" id="ARBA00022982"/>
    </source>
</evidence>
<feature type="transmembrane region" description="Helical" evidence="11">
    <location>
        <begin position="211"/>
        <end position="230"/>
    </location>
</feature>
<keyword evidence="2" id="KW-0813">Transport</keyword>
<comment type="subcellular location">
    <subcellularLocation>
        <location evidence="1">Cell membrane</location>
        <topology evidence="1">Multi-pass membrane protein</topology>
    </subcellularLocation>
</comment>
<keyword evidence="8 11" id="KW-1133">Transmembrane helix</keyword>
<dbReference type="Gene3D" id="2.60.40.1190">
    <property type="match status" value="1"/>
</dbReference>
<feature type="transmembrane region" description="Helical" evidence="11">
    <location>
        <begin position="80"/>
        <end position="101"/>
    </location>
</feature>
<feature type="transmembrane region" description="Helical" evidence="11">
    <location>
        <begin position="168"/>
        <end position="190"/>
    </location>
</feature>
<dbReference type="GO" id="GO:0022904">
    <property type="term" value="P:respiratory electron transport chain"/>
    <property type="evidence" value="ECO:0007669"/>
    <property type="project" value="InterPro"/>
</dbReference>
<dbReference type="SUPFAM" id="SSF49344">
    <property type="entry name" value="CBD9-like"/>
    <property type="match status" value="1"/>
</dbReference>
<proteinExistence type="predicted"/>
<evidence type="ECO:0000259" key="12">
    <source>
        <dbReference type="SMART" id="SM00887"/>
    </source>
</evidence>
<name>A0AAU7JFD5_9HYPH</name>
<dbReference type="SUPFAM" id="SSF81342">
    <property type="entry name" value="Transmembrane di-heme cytochromes"/>
    <property type="match status" value="1"/>
</dbReference>